<evidence type="ECO:0000256" key="4">
    <source>
        <dbReference type="ARBA" id="ARBA00023163"/>
    </source>
</evidence>
<keyword evidence="3" id="KW-0238">DNA-binding</keyword>
<evidence type="ECO:0000256" key="3">
    <source>
        <dbReference type="ARBA" id="ARBA00023125"/>
    </source>
</evidence>
<organism evidence="6 7">
    <name type="scientific">Phenylobacterium montanum</name>
    <dbReference type="NCBI Taxonomy" id="2823693"/>
    <lineage>
        <taxon>Bacteria</taxon>
        <taxon>Pseudomonadati</taxon>
        <taxon>Pseudomonadota</taxon>
        <taxon>Alphaproteobacteria</taxon>
        <taxon>Caulobacterales</taxon>
        <taxon>Caulobacteraceae</taxon>
        <taxon>Phenylobacterium</taxon>
    </lineage>
</organism>
<comment type="similarity">
    <text evidence="1">Belongs to the LysR transcriptional regulatory family.</text>
</comment>
<keyword evidence="7" id="KW-1185">Reference proteome</keyword>
<evidence type="ECO:0000256" key="2">
    <source>
        <dbReference type="ARBA" id="ARBA00023015"/>
    </source>
</evidence>
<name>A0A975G2X1_9CAUL</name>
<dbReference type="SUPFAM" id="SSF46785">
    <property type="entry name" value="Winged helix' DNA-binding domain"/>
    <property type="match status" value="1"/>
</dbReference>
<dbReference type="Proteomes" id="UP000676409">
    <property type="component" value="Chromosome"/>
</dbReference>
<dbReference type="Gene3D" id="1.10.10.10">
    <property type="entry name" value="Winged helix-like DNA-binding domain superfamily/Winged helix DNA-binding domain"/>
    <property type="match status" value="1"/>
</dbReference>
<dbReference type="FunFam" id="1.10.10.10:FF:000001">
    <property type="entry name" value="LysR family transcriptional regulator"/>
    <property type="match status" value="1"/>
</dbReference>
<dbReference type="Gene3D" id="3.40.190.290">
    <property type="match status" value="1"/>
</dbReference>
<evidence type="ECO:0000313" key="6">
    <source>
        <dbReference type="EMBL" id="QUD89573.1"/>
    </source>
</evidence>
<accession>A0A975G2X1</accession>
<reference evidence="6" key="1">
    <citation type="submission" date="2021-04" db="EMBL/GenBank/DDBJ databases">
        <title>The complete genome sequence of Caulobacter sp. S6.</title>
        <authorList>
            <person name="Tang Y."/>
            <person name="Ouyang W."/>
            <person name="Liu Q."/>
            <person name="Huang B."/>
            <person name="Guo Z."/>
            <person name="Lei P."/>
        </authorList>
    </citation>
    <scope>NUCLEOTIDE SEQUENCE</scope>
    <source>
        <strain evidence="6">S6</strain>
    </source>
</reference>
<feature type="domain" description="HTH lysR-type" evidence="5">
    <location>
        <begin position="1"/>
        <end position="60"/>
    </location>
</feature>
<protein>
    <submittedName>
        <fullName evidence="6">LysR family transcriptional regulator</fullName>
    </submittedName>
</protein>
<keyword evidence="2" id="KW-0805">Transcription regulation</keyword>
<evidence type="ECO:0000313" key="7">
    <source>
        <dbReference type="Proteomes" id="UP000676409"/>
    </source>
</evidence>
<evidence type="ECO:0000256" key="1">
    <source>
        <dbReference type="ARBA" id="ARBA00009437"/>
    </source>
</evidence>
<proteinExistence type="inferred from homology"/>
<dbReference type="CDD" id="cd08422">
    <property type="entry name" value="PBP2_CrgA_like"/>
    <property type="match status" value="1"/>
</dbReference>
<dbReference type="EMBL" id="CP073078">
    <property type="protein sequence ID" value="QUD89573.1"/>
    <property type="molecule type" value="Genomic_DNA"/>
</dbReference>
<evidence type="ECO:0000259" key="5">
    <source>
        <dbReference type="PROSITE" id="PS50931"/>
    </source>
</evidence>
<dbReference type="PANTHER" id="PTHR30537:SF5">
    <property type="entry name" value="HTH-TYPE TRANSCRIPTIONAL ACTIVATOR TTDR-RELATED"/>
    <property type="match status" value="1"/>
</dbReference>
<dbReference type="InterPro" id="IPR000847">
    <property type="entry name" value="LysR_HTH_N"/>
</dbReference>
<dbReference type="InterPro" id="IPR058163">
    <property type="entry name" value="LysR-type_TF_proteobact-type"/>
</dbReference>
<dbReference type="InterPro" id="IPR005119">
    <property type="entry name" value="LysR_subst-bd"/>
</dbReference>
<keyword evidence="4" id="KW-0804">Transcription</keyword>
<dbReference type="Pfam" id="PF00126">
    <property type="entry name" value="HTH_1"/>
    <property type="match status" value="1"/>
</dbReference>
<gene>
    <name evidence="6" type="ORF">KCG34_06745</name>
</gene>
<dbReference type="GO" id="GO:0003700">
    <property type="term" value="F:DNA-binding transcription factor activity"/>
    <property type="evidence" value="ECO:0007669"/>
    <property type="project" value="InterPro"/>
</dbReference>
<dbReference type="PROSITE" id="PS50931">
    <property type="entry name" value="HTH_LYSR"/>
    <property type="match status" value="1"/>
</dbReference>
<dbReference type="InterPro" id="IPR036390">
    <property type="entry name" value="WH_DNA-bd_sf"/>
</dbReference>
<dbReference type="RefSeq" id="WP_211939625.1">
    <property type="nucleotide sequence ID" value="NZ_CP073078.1"/>
</dbReference>
<dbReference type="KEGG" id="caul:KCG34_06745"/>
<dbReference type="GO" id="GO:0043565">
    <property type="term" value="F:sequence-specific DNA binding"/>
    <property type="evidence" value="ECO:0007669"/>
    <property type="project" value="TreeGrafter"/>
</dbReference>
<dbReference type="AlphaFoldDB" id="A0A975G2X1"/>
<dbReference type="Pfam" id="PF03466">
    <property type="entry name" value="LysR_substrate"/>
    <property type="match status" value="1"/>
</dbReference>
<dbReference type="PANTHER" id="PTHR30537">
    <property type="entry name" value="HTH-TYPE TRANSCRIPTIONAL REGULATOR"/>
    <property type="match status" value="1"/>
</dbReference>
<dbReference type="GO" id="GO:0006351">
    <property type="term" value="P:DNA-templated transcription"/>
    <property type="evidence" value="ECO:0007669"/>
    <property type="project" value="TreeGrafter"/>
</dbReference>
<dbReference type="SUPFAM" id="SSF53850">
    <property type="entry name" value="Periplasmic binding protein-like II"/>
    <property type="match status" value="1"/>
</dbReference>
<sequence length="304" mass="33644">MGEVLRDMALFVEVAKLRSFRRAAEALGMPTSTLSRRIAELESAVGARLLNRTTRSIELTEAGAVYYARCREIVEAARVAHEQLGDLIDMPRGRLRVSTTAEFARLFLGPLVADYAALYPDVALELDMQPHKVDLIAENYDLALRIGAQPDSSMIARRLGMVRVALFAAPQYLEAAGEPRGPDDLSRHAVICNLNSPNANLWSLSNLDRSVEVEVSTRLQVNNFGFMRQLALLGLGITTLHEPMVEADVAAGRLRRVLPDWLFREAPVYALTPSRLLPAKTRLFLKILTEQISPRLQATFPVGG</sequence>
<dbReference type="InterPro" id="IPR036388">
    <property type="entry name" value="WH-like_DNA-bd_sf"/>
</dbReference>